<dbReference type="Proteomes" id="UP000663400">
    <property type="component" value="Chromosome"/>
</dbReference>
<dbReference type="InterPro" id="IPR019410">
    <property type="entry name" value="Methyltransf_16"/>
</dbReference>
<reference evidence="1 2" key="1">
    <citation type="submission" date="2021-02" db="EMBL/GenBank/DDBJ databases">
        <title>Lysobacter arenosi sp. nov., isolated from soil of gangwondo yeongwol, south Korea.</title>
        <authorList>
            <person name="Kim K.R."/>
            <person name="Kim K.H."/>
            <person name="Jeon C.O."/>
        </authorList>
    </citation>
    <scope>NUCLEOTIDE SEQUENCE [LARGE SCALE GENOMIC DNA]</scope>
    <source>
        <strain evidence="1 2">R7</strain>
    </source>
</reference>
<evidence type="ECO:0000313" key="1">
    <source>
        <dbReference type="EMBL" id="QSX74194.1"/>
    </source>
</evidence>
<gene>
    <name evidence="1" type="ORF">HIV01_013425</name>
</gene>
<protein>
    <submittedName>
        <fullName evidence="1">Methyltransferase domain-containing protein</fullName>
    </submittedName>
</protein>
<keyword evidence="2" id="KW-1185">Reference proteome</keyword>
<dbReference type="RefSeq" id="WP_200607874.1">
    <property type="nucleotide sequence ID" value="NZ_CP071517.1"/>
</dbReference>
<organism evidence="1 2">
    <name type="scientific">Lysobacter arenosi</name>
    <dbReference type="NCBI Taxonomy" id="2795387"/>
    <lineage>
        <taxon>Bacteria</taxon>
        <taxon>Pseudomonadati</taxon>
        <taxon>Pseudomonadota</taxon>
        <taxon>Gammaproteobacteria</taxon>
        <taxon>Lysobacterales</taxon>
        <taxon>Lysobacteraceae</taxon>
        <taxon>Lysobacter</taxon>
    </lineage>
</organism>
<dbReference type="GO" id="GO:0032259">
    <property type="term" value="P:methylation"/>
    <property type="evidence" value="ECO:0007669"/>
    <property type="project" value="UniProtKB-KW"/>
</dbReference>
<dbReference type="SUPFAM" id="SSF53335">
    <property type="entry name" value="S-adenosyl-L-methionine-dependent methyltransferases"/>
    <property type="match status" value="1"/>
</dbReference>
<keyword evidence="1" id="KW-0808">Transferase</keyword>
<dbReference type="PANTHER" id="PTHR14614">
    <property type="entry name" value="HEPATOCELLULAR CARCINOMA-ASSOCIATED ANTIGEN"/>
    <property type="match status" value="1"/>
</dbReference>
<evidence type="ECO:0000313" key="2">
    <source>
        <dbReference type="Proteomes" id="UP000663400"/>
    </source>
</evidence>
<dbReference type="Gene3D" id="3.40.50.150">
    <property type="entry name" value="Vaccinia Virus protein VP39"/>
    <property type="match status" value="1"/>
</dbReference>
<dbReference type="EMBL" id="CP071517">
    <property type="protein sequence ID" value="QSX74194.1"/>
    <property type="molecule type" value="Genomic_DNA"/>
</dbReference>
<dbReference type="Pfam" id="PF10294">
    <property type="entry name" value="Methyltransf_16"/>
    <property type="match status" value="1"/>
</dbReference>
<proteinExistence type="predicted"/>
<accession>A0ABX7RA00</accession>
<dbReference type="GO" id="GO:0008168">
    <property type="term" value="F:methyltransferase activity"/>
    <property type="evidence" value="ECO:0007669"/>
    <property type="project" value="UniProtKB-KW"/>
</dbReference>
<dbReference type="InterPro" id="IPR029063">
    <property type="entry name" value="SAM-dependent_MTases_sf"/>
</dbReference>
<sequence>MPGYTTRNQIVPIGGHDYRLRVLSDKQQFSDPDGHGERLGISSAQWSLFGQIWPAGRLLAQAMHRFDVADKRVLELGCGIGLASLVLQGRGANVVASDMHPLAESFLAYNAALNALPALHYRHMRWDVPLPTLGHFDLIIASDVLYEIDHALLLSSVVERHALPTAEVVVTDPGRGHSTRFTRLLTAQGFALIEERCPMDDEDLPPFRGRLLHYSRTKPASLVEDLSG</sequence>
<keyword evidence="1" id="KW-0489">Methyltransferase</keyword>
<name>A0ABX7RA00_9GAMM</name>
<dbReference type="CDD" id="cd02440">
    <property type="entry name" value="AdoMet_MTases"/>
    <property type="match status" value="1"/>
</dbReference>